<organism evidence="1 2">
    <name type="scientific">Parelaphostrongylus tenuis</name>
    <name type="common">Meningeal worm</name>
    <dbReference type="NCBI Taxonomy" id="148309"/>
    <lineage>
        <taxon>Eukaryota</taxon>
        <taxon>Metazoa</taxon>
        <taxon>Ecdysozoa</taxon>
        <taxon>Nematoda</taxon>
        <taxon>Chromadorea</taxon>
        <taxon>Rhabditida</taxon>
        <taxon>Rhabditina</taxon>
        <taxon>Rhabditomorpha</taxon>
        <taxon>Strongyloidea</taxon>
        <taxon>Metastrongylidae</taxon>
        <taxon>Parelaphostrongylus</taxon>
    </lineage>
</organism>
<name>A0AAD5MDS3_PARTN</name>
<sequence>MIIEKMPQHALITIWPRNVCAITKVISTCFLRLSRSPIGKKLIRSPTPTLSRSQSTEALARVFLRLQGVLPKVQAAIERRLEMCHCHKLELTTSTSQYRYMAEKKAVTNAALLSVNITVDVLSSYCITLATIYQKLICAAESAGRADILQKVAKVSLPAYRNHLPLGYPELNQRLQFALLNMSDRSSSEEKRSLLVKVYESAVLSHGEDHVMTKE</sequence>
<keyword evidence="2" id="KW-1185">Reference proteome</keyword>
<gene>
    <name evidence="1" type="ORF">KIN20_011997</name>
</gene>
<accession>A0AAD5MDS3</accession>
<dbReference type="Proteomes" id="UP001196413">
    <property type="component" value="Unassembled WGS sequence"/>
</dbReference>
<evidence type="ECO:0000313" key="2">
    <source>
        <dbReference type="Proteomes" id="UP001196413"/>
    </source>
</evidence>
<comment type="caution">
    <text evidence="1">The sequence shown here is derived from an EMBL/GenBank/DDBJ whole genome shotgun (WGS) entry which is preliminary data.</text>
</comment>
<evidence type="ECO:0000313" key="1">
    <source>
        <dbReference type="EMBL" id="KAJ1354908.1"/>
    </source>
</evidence>
<proteinExistence type="predicted"/>
<protein>
    <submittedName>
        <fullName evidence="1">Uncharacterized protein</fullName>
    </submittedName>
</protein>
<dbReference type="EMBL" id="JAHQIW010002276">
    <property type="protein sequence ID" value="KAJ1354908.1"/>
    <property type="molecule type" value="Genomic_DNA"/>
</dbReference>
<dbReference type="AlphaFoldDB" id="A0AAD5MDS3"/>
<reference evidence="1" key="1">
    <citation type="submission" date="2021-06" db="EMBL/GenBank/DDBJ databases">
        <title>Parelaphostrongylus tenuis whole genome reference sequence.</title>
        <authorList>
            <person name="Garwood T.J."/>
            <person name="Larsen P.A."/>
            <person name="Fountain-Jones N.M."/>
            <person name="Garbe J.R."/>
            <person name="Macchietto M.G."/>
            <person name="Kania S.A."/>
            <person name="Gerhold R.W."/>
            <person name="Richards J.E."/>
            <person name="Wolf T.M."/>
        </authorList>
    </citation>
    <scope>NUCLEOTIDE SEQUENCE</scope>
    <source>
        <strain evidence="1">MNPRO001-30</strain>
        <tissue evidence="1">Meninges</tissue>
    </source>
</reference>